<organism evidence="1 2">
    <name type="scientific">Mycobacterium phage SWU1</name>
    <dbReference type="NCBI Taxonomy" id="1175504"/>
    <lineage>
        <taxon>Viruses</taxon>
        <taxon>Duplodnaviria</taxon>
        <taxon>Heunggongvirae</taxon>
        <taxon>Uroviricota</taxon>
        <taxon>Caudoviricetes</taxon>
        <taxon>Fromanvirus</taxon>
        <taxon>Fromanvirus SWU1</taxon>
    </lineage>
</organism>
<reference evidence="1 2" key="1">
    <citation type="journal article" date="2012" name="J. Virol.">
        <title>Biology of a Novel Mycobacteriophage, SWU1, Isolated from Chinese Soil as Revealed by Genomic Characteristics.</title>
        <authorList>
            <person name="Fan X."/>
            <person name="Teng T."/>
            <person name="Wang H."/>
            <person name="Xie J."/>
        </authorList>
    </citation>
    <scope>NUCLEOTIDE SEQUENCE [LARGE SCALE GENOMIC DNA]</scope>
</reference>
<keyword evidence="2" id="KW-1185">Reference proteome</keyword>
<dbReference type="GeneID" id="12978840"/>
<evidence type="ECO:0000313" key="2">
    <source>
        <dbReference type="Proteomes" id="UP000002876"/>
    </source>
</evidence>
<dbReference type="RefSeq" id="YP_006383008.1">
    <property type="nucleotide sequence ID" value="NC_017973.1"/>
</dbReference>
<dbReference type="EMBL" id="JF946695">
    <property type="protein sequence ID" value="AFI24998.1"/>
    <property type="molecule type" value="Genomic_DNA"/>
</dbReference>
<dbReference type="OrthoDB" id="34669at10239"/>
<protein>
    <submittedName>
        <fullName evidence="1">Uncharacterized protein</fullName>
    </submittedName>
</protein>
<sequence length="72" mass="8043">MTVVNTEIKFPTHLRAGDFAIIDGMVVEVTSVEYKPVDQAVYLKYRYHLHGNELSGASLISAYKAVRTLEVS</sequence>
<dbReference type="Proteomes" id="UP000002876">
    <property type="component" value="Segment"/>
</dbReference>
<name>I1V1M0_9CAUD</name>
<proteinExistence type="predicted"/>
<accession>I1V1M0</accession>
<evidence type="ECO:0000313" key="1">
    <source>
        <dbReference type="EMBL" id="AFI24998.1"/>
    </source>
</evidence>
<dbReference type="KEGG" id="vg:12978840"/>